<accession>A0A430K4A4</accession>
<dbReference type="PANTHER" id="PTHR36174">
    <property type="entry name" value="LIPID II:GLYCINE GLYCYLTRANSFERASE"/>
    <property type="match status" value="1"/>
</dbReference>
<dbReference type="PANTHER" id="PTHR36174:SF1">
    <property type="entry name" value="LIPID II:GLYCINE GLYCYLTRANSFERASE"/>
    <property type="match status" value="1"/>
</dbReference>
<reference evidence="2 3" key="1">
    <citation type="submission" date="2018-11" db="EMBL/GenBank/DDBJ databases">
        <title>Arenibacter aquaticus sp.nov., a marine bacterium isolated from surface seawater in the South China Sea.</title>
        <authorList>
            <person name="Guo J."/>
            <person name="Sun J."/>
        </authorList>
    </citation>
    <scope>NUCLEOTIDE SEQUENCE [LARGE SCALE GENOMIC DNA]</scope>
    <source>
        <strain evidence="2 3">GUO666</strain>
    </source>
</reference>
<sequence>MEIILFETLVKDLTLKAYPLSSERDIFRYNQLLQLFPNNPLYNIELLSFGQDENEELMYFVMMKNDTPLVLMPFWFRKVHFEGKYTGYNDISSPYGYSGPVFAKGSNDKIAIKFWEEVDLWYKKHKVVSEFIRFNMQENWKHYTGQIKPTLTNVCGRVLPEDEQWKNFKPKVRNNYRKSVKCGLRSQILHNNITDKVIVQFHKIYTCTMERKNATSNYFYDLDYFRNLIYNNPSTCAIVMVYKDNTPVSAELLLLSDTTINSFLGGTDDNYFDTRPNDFLKVEVLKWAREKGYTYYFLGGGRENGDSLYHYKKDFFPLDNDTIFYTGRKIIDHEGYNILANSNPYCIGCTFGNYFPLYRCKQAC</sequence>
<dbReference type="OrthoDB" id="9785911at2"/>
<dbReference type="InterPro" id="IPR016181">
    <property type="entry name" value="Acyl_CoA_acyltransferase"/>
</dbReference>
<comment type="caution">
    <text evidence="2">The sequence shown here is derived from an EMBL/GenBank/DDBJ whole genome shotgun (WGS) entry which is preliminary data.</text>
</comment>
<dbReference type="Pfam" id="PF13480">
    <property type="entry name" value="Acetyltransf_6"/>
    <property type="match status" value="1"/>
</dbReference>
<gene>
    <name evidence="2" type="ORF">EHW67_07740</name>
</gene>
<protein>
    <submittedName>
        <fullName evidence="2">GNAT family N-acetyltransferase</fullName>
    </submittedName>
</protein>
<evidence type="ECO:0000313" key="3">
    <source>
        <dbReference type="Proteomes" id="UP000267585"/>
    </source>
</evidence>
<dbReference type="AlphaFoldDB" id="A0A430K4A4"/>
<evidence type="ECO:0000313" key="2">
    <source>
        <dbReference type="EMBL" id="RTE53818.1"/>
    </source>
</evidence>
<dbReference type="GO" id="GO:0016740">
    <property type="term" value="F:transferase activity"/>
    <property type="evidence" value="ECO:0007669"/>
    <property type="project" value="UniProtKB-KW"/>
</dbReference>
<keyword evidence="2" id="KW-0808">Transferase</keyword>
<dbReference type="EMBL" id="RQPJ01000003">
    <property type="protein sequence ID" value="RTE53818.1"/>
    <property type="molecule type" value="Genomic_DNA"/>
</dbReference>
<name>A0A430K4A4_9FLAO</name>
<evidence type="ECO:0000259" key="1">
    <source>
        <dbReference type="Pfam" id="PF13480"/>
    </source>
</evidence>
<dbReference type="InterPro" id="IPR038740">
    <property type="entry name" value="BioF2-like_GNAT_dom"/>
</dbReference>
<proteinExistence type="predicted"/>
<dbReference type="InterPro" id="IPR050644">
    <property type="entry name" value="PG_Glycine_Bridge_Synth"/>
</dbReference>
<dbReference type="Proteomes" id="UP000267585">
    <property type="component" value="Unassembled WGS sequence"/>
</dbReference>
<organism evidence="2 3">
    <name type="scientific">Arenibacter aquaticus</name>
    <dbReference type="NCBI Taxonomy" id="2489054"/>
    <lineage>
        <taxon>Bacteria</taxon>
        <taxon>Pseudomonadati</taxon>
        <taxon>Bacteroidota</taxon>
        <taxon>Flavobacteriia</taxon>
        <taxon>Flavobacteriales</taxon>
        <taxon>Flavobacteriaceae</taxon>
        <taxon>Arenibacter</taxon>
    </lineage>
</organism>
<dbReference type="RefSeq" id="WP_126161806.1">
    <property type="nucleotide sequence ID" value="NZ_RQPJ01000003.1"/>
</dbReference>
<keyword evidence="3" id="KW-1185">Reference proteome</keyword>
<feature type="domain" description="BioF2-like acetyltransferase" evidence="1">
    <location>
        <begin position="173"/>
        <end position="312"/>
    </location>
</feature>
<dbReference type="Gene3D" id="3.40.630.30">
    <property type="match status" value="1"/>
</dbReference>
<dbReference type="SUPFAM" id="SSF55729">
    <property type="entry name" value="Acyl-CoA N-acyltransferases (Nat)"/>
    <property type="match status" value="1"/>
</dbReference>